<dbReference type="PANTHER" id="PTHR16943">
    <property type="entry name" value="2-METHYLCITRATE DEHYDRATASE-RELATED"/>
    <property type="match status" value="1"/>
</dbReference>
<dbReference type="RefSeq" id="WP_119832580.1">
    <property type="nucleotide sequence ID" value="NZ_QYUL01000003.1"/>
</dbReference>
<feature type="domain" description="MmgE/PrpD N-terminal" evidence="3">
    <location>
        <begin position="11"/>
        <end position="249"/>
    </location>
</feature>
<evidence type="ECO:0000259" key="4">
    <source>
        <dbReference type="Pfam" id="PF19305"/>
    </source>
</evidence>
<keyword evidence="6" id="KW-1185">Reference proteome</keyword>
<evidence type="ECO:0000256" key="2">
    <source>
        <dbReference type="SAM" id="MobiDB-lite"/>
    </source>
</evidence>
<feature type="domain" description="MmgE/PrpD C-terminal" evidence="4">
    <location>
        <begin position="279"/>
        <end position="434"/>
    </location>
</feature>
<dbReference type="AlphaFoldDB" id="A0A418VRM9"/>
<dbReference type="Proteomes" id="UP000283458">
    <property type="component" value="Unassembled WGS sequence"/>
</dbReference>
<dbReference type="InterPro" id="IPR042183">
    <property type="entry name" value="MmgE/PrpD_sf_1"/>
</dbReference>
<dbReference type="OrthoDB" id="9795089at2"/>
<protein>
    <submittedName>
        <fullName evidence="5">MmgE/PrpD family protein</fullName>
    </submittedName>
</protein>
<reference evidence="5 6" key="1">
    <citation type="submission" date="2018-09" db="EMBL/GenBank/DDBJ databases">
        <authorList>
            <person name="Zhu H."/>
        </authorList>
    </citation>
    <scope>NUCLEOTIDE SEQUENCE [LARGE SCALE GENOMIC DNA]</scope>
    <source>
        <strain evidence="5 6">K2W22B-5</strain>
    </source>
</reference>
<evidence type="ECO:0000259" key="3">
    <source>
        <dbReference type="Pfam" id="PF03972"/>
    </source>
</evidence>
<comment type="caution">
    <text evidence="5">The sequence shown here is derived from an EMBL/GenBank/DDBJ whole genome shotgun (WGS) entry which is preliminary data.</text>
</comment>
<comment type="similarity">
    <text evidence="1">Belongs to the PrpD family.</text>
</comment>
<dbReference type="Gene3D" id="3.30.1330.120">
    <property type="entry name" value="2-methylcitrate dehydratase PrpD"/>
    <property type="match status" value="1"/>
</dbReference>
<dbReference type="InterPro" id="IPR042188">
    <property type="entry name" value="MmgE/PrpD_sf_2"/>
</dbReference>
<dbReference type="Pfam" id="PF03972">
    <property type="entry name" value="MmgE_PrpD_N"/>
    <property type="match status" value="1"/>
</dbReference>
<dbReference type="InterPro" id="IPR045337">
    <property type="entry name" value="MmgE_PrpD_C"/>
</dbReference>
<dbReference type="InterPro" id="IPR045336">
    <property type="entry name" value="MmgE_PrpD_N"/>
</dbReference>
<dbReference type="SUPFAM" id="SSF103378">
    <property type="entry name" value="2-methylcitrate dehydratase PrpD"/>
    <property type="match status" value="1"/>
</dbReference>
<evidence type="ECO:0000313" key="5">
    <source>
        <dbReference type="EMBL" id="RJF79122.1"/>
    </source>
</evidence>
<organism evidence="5 6">
    <name type="scientific">Azospirillum cavernae</name>
    <dbReference type="NCBI Taxonomy" id="2320860"/>
    <lineage>
        <taxon>Bacteria</taxon>
        <taxon>Pseudomonadati</taxon>
        <taxon>Pseudomonadota</taxon>
        <taxon>Alphaproteobacteria</taxon>
        <taxon>Rhodospirillales</taxon>
        <taxon>Azospirillaceae</taxon>
        <taxon>Azospirillum</taxon>
    </lineage>
</organism>
<feature type="region of interest" description="Disordered" evidence="2">
    <location>
        <begin position="390"/>
        <end position="412"/>
    </location>
</feature>
<dbReference type="InterPro" id="IPR036148">
    <property type="entry name" value="MmgE/PrpD_sf"/>
</dbReference>
<dbReference type="Pfam" id="PF19305">
    <property type="entry name" value="MmgE_PrpD_C"/>
    <property type="match status" value="1"/>
</dbReference>
<dbReference type="InterPro" id="IPR005656">
    <property type="entry name" value="MmgE_PrpD"/>
</dbReference>
<dbReference type="PANTHER" id="PTHR16943:SF8">
    <property type="entry name" value="2-METHYLCITRATE DEHYDRATASE"/>
    <property type="match status" value="1"/>
</dbReference>
<evidence type="ECO:0000256" key="1">
    <source>
        <dbReference type="ARBA" id="ARBA00006174"/>
    </source>
</evidence>
<evidence type="ECO:0000313" key="6">
    <source>
        <dbReference type="Proteomes" id="UP000283458"/>
    </source>
</evidence>
<dbReference type="Gene3D" id="1.10.4100.10">
    <property type="entry name" value="2-methylcitrate dehydratase PrpD"/>
    <property type="match status" value="1"/>
</dbReference>
<name>A0A418VRM9_9PROT</name>
<proteinExistence type="inferred from homology"/>
<dbReference type="GO" id="GO:0016829">
    <property type="term" value="F:lyase activity"/>
    <property type="evidence" value="ECO:0007669"/>
    <property type="project" value="InterPro"/>
</dbReference>
<gene>
    <name evidence="5" type="ORF">D3877_20045</name>
</gene>
<sequence>MLSPAQPSRLLARFIAGTRPADLPDALLLKAKRHTLDTLACGVAGACSAEGAALLATLLASEPTGDQPVWGTARRLGARSAALVNGTACHAFELDDTGGCDHSGAVVLPAAVAALGLADRPVSGLEFLTAVVLGYDVARRVLEACGAYRPHNEAGWHSTATCGVFGAAAAAARILGLSEDAIIHALGHAASFSGGLWAFIHDGSQTKRIHTGRAAEGGLLAALAARGGLSGPSRVFEDVWGGFLRSFAPQSAVPDALTVGLGEGWGEGWRLERVAIKPHASCRGTHSAIDALGALIHAHGLEAGDVERIRVRAPAFLVGMCGGRDASGLAAAQMSLPYALALRLRLGAVGLDGFRAEIRRDPAVLAMMERVTLDSDPALGGSEEPFVTVETTDGRSLSHRVTDPLGSPTNPLPAADHALKVRRLAAMTLDAAAVEGLVAAIDGLDDEADVRGLGERLRAAAPPRPFR</sequence>
<accession>A0A418VRM9</accession>
<dbReference type="EMBL" id="QYUL01000003">
    <property type="protein sequence ID" value="RJF79122.1"/>
    <property type="molecule type" value="Genomic_DNA"/>
</dbReference>